<protein>
    <recommendedName>
        <fullName evidence="11">Type I restriction enzyme endonuclease subunit</fullName>
        <shortName evidence="11">R protein</shortName>
        <ecNumber evidence="11">3.1.21.3</ecNumber>
    </recommendedName>
</protein>
<keyword evidence="7" id="KW-0255">Endonuclease</keyword>
<comment type="subunit">
    <text evidence="3 11">The type I restriction/modification system is composed of three polypeptides R, M and S.</text>
</comment>
<keyword evidence="9 11" id="KW-0067">ATP-binding</keyword>
<dbReference type="PANTHER" id="PTHR30195:SF16">
    <property type="entry name" value="TYPE I RESTRICTION ENZYME ENDONUCLEASE SUBUNIT"/>
    <property type="match status" value="1"/>
</dbReference>
<keyword evidence="6 11" id="KW-0680">Restriction system</keyword>
<evidence type="ECO:0000256" key="12">
    <source>
        <dbReference type="SAM" id="MobiDB-lite"/>
    </source>
</evidence>
<comment type="catalytic activity">
    <reaction evidence="1 11">
        <text>Endonucleolytic cleavage of DNA to give random double-stranded fragments with terminal 5'-phosphates, ATP is simultaneously hydrolyzed.</text>
        <dbReference type="EC" id="3.1.21.3"/>
    </reaction>
</comment>
<dbReference type="InterPro" id="IPR055180">
    <property type="entry name" value="HsdR_RecA-like_helicase_dom_2"/>
</dbReference>
<keyword evidence="10 11" id="KW-0238">DNA-binding</keyword>
<dbReference type="InterPro" id="IPR014001">
    <property type="entry name" value="Helicase_ATP-bd"/>
</dbReference>
<evidence type="ECO:0000256" key="3">
    <source>
        <dbReference type="ARBA" id="ARBA00011296"/>
    </source>
</evidence>
<evidence type="ECO:0000256" key="9">
    <source>
        <dbReference type="ARBA" id="ARBA00022840"/>
    </source>
</evidence>
<gene>
    <name evidence="14" type="ORF">BAQU_0565</name>
</gene>
<evidence type="ECO:0000256" key="1">
    <source>
        <dbReference type="ARBA" id="ARBA00000851"/>
    </source>
</evidence>
<dbReference type="GO" id="GO:0009307">
    <property type="term" value="P:DNA restriction-modification system"/>
    <property type="evidence" value="ECO:0007669"/>
    <property type="project" value="UniProtKB-KW"/>
</dbReference>
<dbReference type="InterPro" id="IPR040980">
    <property type="entry name" value="SWI2_SNF2"/>
</dbReference>
<organism evidence="14 15">
    <name type="scientific">Bifidobacterium aquikefiri</name>
    <dbReference type="NCBI Taxonomy" id="1653207"/>
    <lineage>
        <taxon>Bacteria</taxon>
        <taxon>Bacillati</taxon>
        <taxon>Actinomycetota</taxon>
        <taxon>Actinomycetes</taxon>
        <taxon>Bifidobacteriales</taxon>
        <taxon>Bifidobacteriaceae</taxon>
        <taxon>Bifidobacterium</taxon>
    </lineage>
</organism>
<dbReference type="SUPFAM" id="SSF52540">
    <property type="entry name" value="P-loop containing nucleoside triphosphate hydrolases"/>
    <property type="match status" value="2"/>
</dbReference>
<feature type="compositionally biased region" description="Acidic residues" evidence="12">
    <location>
        <begin position="835"/>
        <end position="851"/>
    </location>
</feature>
<dbReference type="CDD" id="cd18800">
    <property type="entry name" value="SF2_C_EcoR124I-like"/>
    <property type="match status" value="1"/>
</dbReference>
<dbReference type="InterPro" id="IPR004473">
    <property type="entry name" value="Restrct_endonuc_typeI_HsdR"/>
</dbReference>
<keyword evidence="15" id="KW-1185">Reference proteome</keyword>
<evidence type="ECO:0000256" key="4">
    <source>
        <dbReference type="ARBA" id="ARBA00022722"/>
    </source>
</evidence>
<reference evidence="14 15" key="1">
    <citation type="journal article" date="2017" name="BMC Genomics">
        <title>Comparative genomic and phylogenomic analyses of the Bifidobacteriaceae family.</title>
        <authorList>
            <person name="Lugli G.A."/>
            <person name="Milani C."/>
            <person name="Turroni F."/>
            <person name="Duranti S."/>
            <person name="Mancabelli L."/>
            <person name="Mangifesta M."/>
            <person name="Ferrario C."/>
            <person name="Modesto M."/>
            <person name="Mattarelli P."/>
            <person name="Jiri K."/>
            <person name="van Sinderen D."/>
            <person name="Ventura M."/>
        </authorList>
    </citation>
    <scope>NUCLEOTIDE SEQUENCE [LARGE SCALE GENOMIC DNA]</scope>
    <source>
        <strain evidence="14 15">LMG 28769</strain>
    </source>
</reference>
<dbReference type="GO" id="GO:0003677">
    <property type="term" value="F:DNA binding"/>
    <property type="evidence" value="ECO:0007669"/>
    <property type="project" value="UniProtKB-KW"/>
</dbReference>
<dbReference type="Gene3D" id="3.90.1570.50">
    <property type="match status" value="1"/>
</dbReference>
<dbReference type="InterPro" id="IPR007409">
    <property type="entry name" value="Restrct_endonuc_type1_HsdR_N"/>
</dbReference>
<evidence type="ECO:0000256" key="7">
    <source>
        <dbReference type="ARBA" id="ARBA00022759"/>
    </source>
</evidence>
<dbReference type="InterPro" id="IPR051268">
    <property type="entry name" value="Type-I_R_enzyme_R_subunit"/>
</dbReference>
<dbReference type="NCBIfam" id="TIGR00348">
    <property type="entry name" value="hsdR"/>
    <property type="match status" value="1"/>
</dbReference>
<evidence type="ECO:0000256" key="6">
    <source>
        <dbReference type="ARBA" id="ARBA00022747"/>
    </source>
</evidence>
<dbReference type="EMBL" id="MWXA01000003">
    <property type="protein sequence ID" value="OZG67920.1"/>
    <property type="molecule type" value="Genomic_DNA"/>
</dbReference>
<dbReference type="Pfam" id="PF04313">
    <property type="entry name" value="HSDR_N"/>
    <property type="match status" value="1"/>
</dbReference>
<dbReference type="GO" id="GO:0009035">
    <property type="term" value="F:type I site-specific deoxyribonuclease activity"/>
    <property type="evidence" value="ECO:0007669"/>
    <property type="project" value="UniProtKB-EC"/>
</dbReference>
<sequence length="1091" mass="123977">MSADFENLKCESDFERQLIECLASMRSSTTNISDVHRGSYLNKAMSWQYLPKVKTTEQLWANFKAILEQHNQNTLDQPLSKAEFKQVKNAINALQTPYEAGQFLYGLNGVSQIEIDLDDGRHVFLTVFDQKQIGAGDTIYQVVNQIERQPVIAGKPKRVFDTTLLINGLPTIQIEEKFGAHDIDEALNQMRQYADEHQYHDIFSTLQILVAITPHNVKYMANTTTDQFNTDFAFNWQREHDHKPVHDWREFADSMLSIPMAHQMATNYMILDGTQNKQTLKVMRPYQVYATRRVIDKLKHVDYEFGQNKVGYIWHTTGSGKTITSFKTAWLASRLPNVDKVVFVVDRIALTKQTMQNYKAYDPDSSEESLGSVLDASNTSDLSRKLKTKDNSIIITSVQKLDTLVKRKSFKAPDKNIVFIVDEAHRSTGGDSFKNIQSVFKHSAWVGYTGTPMFEDSTNGTLTEQVFGKLLHSYTIREAIADHNVLGFKVDFETTIDDKEMREHYLRDFFRSKFPSWSDEDIQAKINNLTQDDMDDTVESSFYDENEDHVRLVVEDIFAKWQNRSNEGKYNALLTTHVGGNGASTPMAMMYFNEFQRVNAEHAKNGSLTLKVAVTFSSNTSNNGTMLETNRGLFTAMQAYNQEFGTSFDMSDVGGYTQDVISRLDRTANDGQFLDIVIVVDQLLTGFDAPELNTLYVDRTLKNANLIQAYSRTNRIADMQDKPFGRIINYRWPAQNEKLMNKALAIYANNDSANISDEKLKELNEETGVIAKSFDKELRNVQGKVEKLRSLTSDFSVLPPSEKQQEFMAQLLREYNAGVAKLKQYTPEQRAADSDGADGSDDANSTDDTNESEVKGFDYSNPDKLVRALGMTSDEEALLTTVFANQLRENLAQKKHVPYTQIQLRMTHVKDVKVNYDCLTELVQNLLNQVHEGKHEDAQETHEKIRQFAHGLDNRSHAKEIMNAAEAISSGLFPPDSIGFEYPAQLKDSDDIIRQANELSLDRMLLDFRVKWGITDIITSAQMQELFAHHHYGKQDLDDAGQITDILTKACDRNQYTALAHDESIQALSKIKYRNQLRAAINALADTQVVG</sequence>
<dbReference type="InterPro" id="IPR027417">
    <property type="entry name" value="P-loop_NTPase"/>
</dbReference>
<name>A0A261G926_9BIFI</name>
<feature type="region of interest" description="Disordered" evidence="12">
    <location>
        <begin position="827"/>
        <end position="858"/>
    </location>
</feature>
<comment type="similarity">
    <text evidence="2 11">Belongs to the HsdR family.</text>
</comment>
<evidence type="ECO:0000313" key="15">
    <source>
        <dbReference type="Proteomes" id="UP000216451"/>
    </source>
</evidence>
<dbReference type="REBASE" id="385027">
    <property type="entry name" value="Baq28769ORF569P"/>
</dbReference>
<keyword evidence="8 11" id="KW-0378">Hydrolase</keyword>
<dbReference type="OrthoDB" id="9758243at2"/>
<evidence type="ECO:0000259" key="13">
    <source>
        <dbReference type="PROSITE" id="PS51192"/>
    </source>
</evidence>
<dbReference type="AlphaFoldDB" id="A0A261G926"/>
<dbReference type="Proteomes" id="UP000216451">
    <property type="component" value="Unassembled WGS sequence"/>
</dbReference>
<dbReference type="CDD" id="cd22332">
    <property type="entry name" value="HsdR_N"/>
    <property type="match status" value="1"/>
</dbReference>
<dbReference type="Gene3D" id="3.40.50.300">
    <property type="entry name" value="P-loop containing nucleotide triphosphate hydrolases"/>
    <property type="match status" value="2"/>
</dbReference>
<dbReference type="Pfam" id="PF18766">
    <property type="entry name" value="SWI2_SNF2"/>
    <property type="match status" value="1"/>
</dbReference>
<dbReference type="EC" id="3.1.21.3" evidence="11"/>
<evidence type="ECO:0000256" key="5">
    <source>
        <dbReference type="ARBA" id="ARBA00022741"/>
    </source>
</evidence>
<evidence type="ECO:0000256" key="11">
    <source>
        <dbReference type="RuleBase" id="RU364115"/>
    </source>
</evidence>
<keyword evidence="5 11" id="KW-0547">Nucleotide-binding</keyword>
<dbReference type="SMART" id="SM00487">
    <property type="entry name" value="DEXDc"/>
    <property type="match status" value="1"/>
</dbReference>
<evidence type="ECO:0000256" key="10">
    <source>
        <dbReference type="ARBA" id="ARBA00023125"/>
    </source>
</evidence>
<proteinExistence type="inferred from homology"/>
<comment type="caution">
    <text evidence="14">The sequence shown here is derived from an EMBL/GenBank/DDBJ whole genome shotgun (WGS) entry which is preliminary data.</text>
</comment>
<keyword evidence="4" id="KW-0540">Nuclease</keyword>
<dbReference type="GO" id="GO:0004386">
    <property type="term" value="F:helicase activity"/>
    <property type="evidence" value="ECO:0007669"/>
    <property type="project" value="UniProtKB-KW"/>
</dbReference>
<dbReference type="Pfam" id="PF12008">
    <property type="entry name" value="EcoR124_C"/>
    <property type="match status" value="1"/>
</dbReference>
<keyword evidence="14" id="KW-0347">Helicase</keyword>
<evidence type="ECO:0000313" key="14">
    <source>
        <dbReference type="EMBL" id="OZG67920.1"/>
    </source>
</evidence>
<dbReference type="InterPro" id="IPR022625">
    <property type="entry name" value="TypeI_RM_Rsu_C"/>
</dbReference>
<dbReference type="GO" id="GO:0005524">
    <property type="term" value="F:ATP binding"/>
    <property type="evidence" value="ECO:0007669"/>
    <property type="project" value="UniProtKB-KW"/>
</dbReference>
<dbReference type="Pfam" id="PF22679">
    <property type="entry name" value="T1R_D3-like"/>
    <property type="match status" value="1"/>
</dbReference>
<comment type="function">
    <text evidence="11">Subunit R is required for both nuclease and ATPase activities, but not for modification.</text>
</comment>
<dbReference type="PROSITE" id="PS51192">
    <property type="entry name" value="HELICASE_ATP_BIND_1"/>
    <property type="match status" value="1"/>
</dbReference>
<feature type="domain" description="Helicase ATP-binding" evidence="13">
    <location>
        <begin position="302"/>
        <end position="452"/>
    </location>
</feature>
<evidence type="ECO:0000256" key="8">
    <source>
        <dbReference type="ARBA" id="ARBA00022801"/>
    </source>
</evidence>
<dbReference type="PANTHER" id="PTHR30195">
    <property type="entry name" value="TYPE I SITE-SPECIFIC DEOXYRIBONUCLEASE PROTEIN SUBUNIT M AND R"/>
    <property type="match status" value="1"/>
</dbReference>
<evidence type="ECO:0000256" key="2">
    <source>
        <dbReference type="ARBA" id="ARBA00008598"/>
    </source>
</evidence>
<accession>A0A261G926</accession>
<dbReference type="CDD" id="cd18030">
    <property type="entry name" value="DEXHc_RE_I_HsdR"/>
    <property type="match status" value="1"/>
</dbReference>